<dbReference type="Proteomes" id="UP000640489">
    <property type="component" value="Unassembled WGS sequence"/>
</dbReference>
<proteinExistence type="predicted"/>
<reference evidence="2" key="1">
    <citation type="submission" date="2020-11" db="EMBL/GenBank/DDBJ databases">
        <title>Nocardioides sp. nov., isolated from Soil of Cynanchum wilfordii Hemsley rhizosphere.</title>
        <authorList>
            <person name="Lee J.-S."/>
            <person name="Suh M.K."/>
            <person name="Kim J.-S."/>
        </authorList>
    </citation>
    <scope>NUCLEOTIDE SEQUENCE</scope>
    <source>
        <strain evidence="2">KCTC 19275</strain>
    </source>
</reference>
<comment type="caution">
    <text evidence="2">The sequence shown here is derived from an EMBL/GenBank/DDBJ whole genome shotgun (WGS) entry which is preliminary data.</text>
</comment>
<dbReference type="AlphaFoldDB" id="A0A930VC83"/>
<dbReference type="EMBL" id="JADKPN010000006">
    <property type="protein sequence ID" value="MBF4763892.1"/>
    <property type="molecule type" value="Genomic_DNA"/>
</dbReference>
<gene>
    <name evidence="2" type="ORF">ISU07_12215</name>
</gene>
<protein>
    <submittedName>
        <fullName evidence="2">Uncharacterized protein</fullName>
    </submittedName>
</protein>
<sequence>MTFLLILTVIAVALAARTIDLLLHDGRGPAAPPSSHFQDPRFAAPGAGR</sequence>
<accession>A0A930VC83</accession>
<feature type="region of interest" description="Disordered" evidence="1">
    <location>
        <begin position="29"/>
        <end position="49"/>
    </location>
</feature>
<evidence type="ECO:0000313" key="3">
    <source>
        <dbReference type="Proteomes" id="UP000640489"/>
    </source>
</evidence>
<name>A0A930VC83_9ACTN</name>
<organism evidence="2 3">
    <name type="scientific">Nocardioides islandensis</name>
    <dbReference type="NCBI Taxonomy" id="433663"/>
    <lineage>
        <taxon>Bacteria</taxon>
        <taxon>Bacillati</taxon>
        <taxon>Actinomycetota</taxon>
        <taxon>Actinomycetes</taxon>
        <taxon>Propionibacteriales</taxon>
        <taxon>Nocardioidaceae</taxon>
        <taxon>Nocardioides</taxon>
    </lineage>
</organism>
<keyword evidence="3" id="KW-1185">Reference proteome</keyword>
<dbReference type="RefSeq" id="WP_194707069.1">
    <property type="nucleotide sequence ID" value="NZ_JADKPN010000006.1"/>
</dbReference>
<evidence type="ECO:0000256" key="1">
    <source>
        <dbReference type="SAM" id="MobiDB-lite"/>
    </source>
</evidence>
<evidence type="ECO:0000313" key="2">
    <source>
        <dbReference type="EMBL" id="MBF4763892.1"/>
    </source>
</evidence>